<dbReference type="PANTHER" id="PTHR46268:SF15">
    <property type="entry name" value="UNIVERSAL STRESS PROTEIN HP_0031"/>
    <property type="match status" value="1"/>
</dbReference>
<gene>
    <name evidence="3" type="ORF">IP91_00754</name>
</gene>
<dbReference type="Gene3D" id="3.40.50.620">
    <property type="entry name" value="HUPs"/>
    <property type="match status" value="1"/>
</dbReference>
<dbReference type="InterPro" id="IPR006016">
    <property type="entry name" value="UspA"/>
</dbReference>
<reference evidence="3 4" key="1">
    <citation type="journal article" date="2015" name="Stand. Genomic Sci.">
        <title>Genomic Encyclopedia of Bacterial and Archaeal Type Strains, Phase III: the genomes of soil and plant-associated and newly described type strains.</title>
        <authorList>
            <person name="Whitman W.B."/>
            <person name="Woyke T."/>
            <person name="Klenk H.P."/>
            <person name="Zhou Y."/>
            <person name="Lilburn T.G."/>
            <person name="Beck B.J."/>
            <person name="De Vos P."/>
            <person name="Vandamme P."/>
            <person name="Eisen J.A."/>
            <person name="Garrity G."/>
            <person name="Hugenholtz P."/>
            <person name="Kyrpides N.C."/>
        </authorList>
    </citation>
    <scope>NUCLEOTIDE SEQUENCE [LARGE SCALE GENOMIC DNA]</scope>
    <source>
        <strain evidence="3 4">CGMCC 1.10822</strain>
    </source>
</reference>
<proteinExistence type="inferred from homology"/>
<evidence type="ECO:0000313" key="4">
    <source>
        <dbReference type="Proteomes" id="UP000318431"/>
    </source>
</evidence>
<dbReference type="InterPro" id="IPR014729">
    <property type="entry name" value="Rossmann-like_a/b/a_fold"/>
</dbReference>
<sequence length="141" mass="14526">MYRHLLIPIDGSPVSENAALAALKLAGEWGARATVVHVLPGEHPLAFAPAPGDAGNASAASHPVFRPIVAAASRGGVDVAFLLRQSDRAASAIVAVAIERRCDLIAMASHGRRGLAGLVAGSQTQKVLAHSRVPVLVFNTD</sequence>
<dbReference type="PRINTS" id="PR01438">
    <property type="entry name" value="UNVRSLSTRESS"/>
</dbReference>
<dbReference type="OrthoDB" id="5295044at2"/>
<dbReference type="SUPFAM" id="SSF52402">
    <property type="entry name" value="Adenine nucleotide alpha hydrolases-like"/>
    <property type="match status" value="1"/>
</dbReference>
<dbReference type="RefSeq" id="WP_145647423.1">
    <property type="nucleotide sequence ID" value="NZ_VLLB01000001.1"/>
</dbReference>
<evidence type="ECO:0000259" key="2">
    <source>
        <dbReference type="Pfam" id="PF00582"/>
    </source>
</evidence>
<dbReference type="PANTHER" id="PTHR46268">
    <property type="entry name" value="STRESS RESPONSE PROTEIN NHAX"/>
    <property type="match status" value="1"/>
</dbReference>
<dbReference type="InterPro" id="IPR006015">
    <property type="entry name" value="Universal_stress_UspA"/>
</dbReference>
<accession>A0A562RKY7</accession>
<dbReference type="EMBL" id="VLLB01000001">
    <property type="protein sequence ID" value="TWI69681.1"/>
    <property type="molecule type" value="Genomic_DNA"/>
</dbReference>
<protein>
    <submittedName>
        <fullName evidence="3">Nucleotide-binding universal stress UspA family protein</fullName>
    </submittedName>
</protein>
<dbReference type="CDD" id="cd00293">
    <property type="entry name" value="USP-like"/>
    <property type="match status" value="1"/>
</dbReference>
<dbReference type="Proteomes" id="UP000318431">
    <property type="component" value="Unassembled WGS sequence"/>
</dbReference>
<dbReference type="AlphaFoldDB" id="A0A562RKY7"/>
<feature type="domain" description="UspA" evidence="2">
    <location>
        <begin position="1"/>
        <end position="138"/>
    </location>
</feature>
<organism evidence="3 4">
    <name type="scientific">Pseudoduganella lurida</name>
    <dbReference type="NCBI Taxonomy" id="1036180"/>
    <lineage>
        <taxon>Bacteria</taxon>
        <taxon>Pseudomonadati</taxon>
        <taxon>Pseudomonadota</taxon>
        <taxon>Betaproteobacteria</taxon>
        <taxon>Burkholderiales</taxon>
        <taxon>Oxalobacteraceae</taxon>
        <taxon>Telluria group</taxon>
        <taxon>Pseudoduganella</taxon>
    </lineage>
</organism>
<dbReference type="Pfam" id="PF00582">
    <property type="entry name" value="Usp"/>
    <property type="match status" value="1"/>
</dbReference>
<evidence type="ECO:0000313" key="3">
    <source>
        <dbReference type="EMBL" id="TWI69681.1"/>
    </source>
</evidence>
<comment type="caution">
    <text evidence="3">The sequence shown here is derived from an EMBL/GenBank/DDBJ whole genome shotgun (WGS) entry which is preliminary data.</text>
</comment>
<evidence type="ECO:0000256" key="1">
    <source>
        <dbReference type="ARBA" id="ARBA00008791"/>
    </source>
</evidence>
<comment type="similarity">
    <text evidence="1">Belongs to the universal stress protein A family.</text>
</comment>
<name>A0A562RKY7_9BURK</name>
<keyword evidence="4" id="KW-1185">Reference proteome</keyword>